<keyword evidence="5" id="KW-1185">Reference proteome</keyword>
<keyword evidence="2" id="KW-1133">Transmembrane helix</keyword>
<feature type="domain" description="GIY-YIG" evidence="3">
    <location>
        <begin position="8"/>
        <end position="84"/>
    </location>
</feature>
<feature type="transmembrane region" description="Helical" evidence="2">
    <location>
        <begin position="12"/>
        <end position="31"/>
    </location>
</feature>
<evidence type="ECO:0000313" key="4">
    <source>
        <dbReference type="EMBL" id="NGP77629.1"/>
    </source>
</evidence>
<evidence type="ECO:0000313" key="5">
    <source>
        <dbReference type="Proteomes" id="UP000473278"/>
    </source>
</evidence>
<name>A0A6M1SRB9_9BACT</name>
<dbReference type="AlphaFoldDB" id="A0A6M1SRB9"/>
<keyword evidence="2" id="KW-0472">Membrane</keyword>
<dbReference type="RefSeq" id="WP_165143194.1">
    <property type="nucleotide sequence ID" value="NZ_JAALLT010000004.1"/>
</dbReference>
<dbReference type="PANTHER" id="PTHR34477">
    <property type="entry name" value="UPF0213 PROTEIN YHBQ"/>
    <property type="match status" value="1"/>
</dbReference>
<dbReference type="InterPro" id="IPR035901">
    <property type="entry name" value="GIY-YIG_endonuc_sf"/>
</dbReference>
<evidence type="ECO:0000259" key="3">
    <source>
        <dbReference type="PROSITE" id="PS50164"/>
    </source>
</evidence>
<dbReference type="SUPFAM" id="SSF82771">
    <property type="entry name" value="GIY-YIG endonuclease"/>
    <property type="match status" value="1"/>
</dbReference>
<dbReference type="PANTHER" id="PTHR34477:SF5">
    <property type="entry name" value="BSL5627 PROTEIN"/>
    <property type="match status" value="1"/>
</dbReference>
<sequence length="102" mass="12745">MLYQRKHNLYYVYIMASISRVIYVGVTNNIYNRVMWHKGETDNNSFTSRYRVTRLVYYEEFEYIDRALSREKQLKGWRREKKLKLINRLNPQWQDLSLQWEK</sequence>
<comment type="caution">
    <text evidence="4">The sequence shown here is derived from an EMBL/GenBank/DDBJ whole genome shotgun (WGS) entry which is preliminary data.</text>
</comment>
<dbReference type="CDD" id="cd10448">
    <property type="entry name" value="GIY-YIG_unchar_3"/>
    <property type="match status" value="1"/>
</dbReference>
<comment type="similarity">
    <text evidence="1">Belongs to the UPF0213 family.</text>
</comment>
<dbReference type="EMBL" id="JAALLT010000004">
    <property type="protein sequence ID" value="NGP77629.1"/>
    <property type="molecule type" value="Genomic_DNA"/>
</dbReference>
<dbReference type="Pfam" id="PF01541">
    <property type="entry name" value="GIY-YIG"/>
    <property type="match status" value="1"/>
</dbReference>
<dbReference type="PROSITE" id="PS50164">
    <property type="entry name" value="GIY_YIG"/>
    <property type="match status" value="1"/>
</dbReference>
<dbReference type="InterPro" id="IPR050190">
    <property type="entry name" value="UPF0213_domain"/>
</dbReference>
<keyword evidence="2" id="KW-0812">Transmembrane</keyword>
<evidence type="ECO:0000256" key="1">
    <source>
        <dbReference type="ARBA" id="ARBA00007435"/>
    </source>
</evidence>
<proteinExistence type="inferred from homology"/>
<protein>
    <submittedName>
        <fullName evidence="4">GIY-YIG nuclease family protein</fullName>
    </submittedName>
</protein>
<dbReference type="Gene3D" id="3.40.1440.10">
    <property type="entry name" value="GIY-YIG endonuclease"/>
    <property type="match status" value="1"/>
</dbReference>
<organism evidence="4 5">
    <name type="scientific">Halalkalibaculum roseum</name>
    <dbReference type="NCBI Taxonomy" id="2709311"/>
    <lineage>
        <taxon>Bacteria</taxon>
        <taxon>Pseudomonadati</taxon>
        <taxon>Balneolota</taxon>
        <taxon>Balneolia</taxon>
        <taxon>Balneolales</taxon>
        <taxon>Balneolaceae</taxon>
        <taxon>Halalkalibaculum</taxon>
    </lineage>
</organism>
<evidence type="ECO:0000256" key="2">
    <source>
        <dbReference type="SAM" id="Phobius"/>
    </source>
</evidence>
<gene>
    <name evidence="4" type="ORF">G3570_13355</name>
</gene>
<accession>A0A6M1SRB9</accession>
<dbReference type="InterPro" id="IPR000305">
    <property type="entry name" value="GIY-YIG_endonuc"/>
</dbReference>
<reference evidence="4 5" key="1">
    <citation type="submission" date="2020-02" db="EMBL/GenBank/DDBJ databases">
        <title>Balneolaceae bacterium YR4-1, complete genome.</title>
        <authorList>
            <person name="Li Y."/>
            <person name="Wu S."/>
        </authorList>
    </citation>
    <scope>NUCLEOTIDE SEQUENCE [LARGE SCALE GENOMIC DNA]</scope>
    <source>
        <strain evidence="4 5">YR4-1</strain>
    </source>
</reference>
<dbReference type="Proteomes" id="UP000473278">
    <property type="component" value="Unassembled WGS sequence"/>
</dbReference>